<dbReference type="Gene3D" id="1.10.10.10">
    <property type="entry name" value="Winged helix-like DNA-binding domain superfamily/Winged helix DNA-binding domain"/>
    <property type="match status" value="1"/>
</dbReference>
<evidence type="ECO:0000256" key="3">
    <source>
        <dbReference type="ARBA" id="ARBA00023163"/>
    </source>
</evidence>
<evidence type="ECO:0000256" key="2">
    <source>
        <dbReference type="ARBA" id="ARBA00023125"/>
    </source>
</evidence>
<dbReference type="PANTHER" id="PTHR42756:SF1">
    <property type="entry name" value="TRANSCRIPTIONAL REPRESSOR OF EMRAB OPERON"/>
    <property type="match status" value="1"/>
</dbReference>
<feature type="domain" description="HTH marR-type" evidence="4">
    <location>
        <begin position="18"/>
        <end position="74"/>
    </location>
</feature>
<dbReference type="GO" id="GO:0003700">
    <property type="term" value="F:DNA-binding transcription factor activity"/>
    <property type="evidence" value="ECO:0007669"/>
    <property type="project" value="InterPro"/>
</dbReference>
<keyword evidence="6" id="KW-1185">Reference proteome</keyword>
<dbReference type="OrthoDB" id="2376601at2"/>
<dbReference type="STRING" id="1830138.SAMN05443507_1213"/>
<dbReference type="InterPro" id="IPR036388">
    <property type="entry name" value="WH-like_DNA-bd_sf"/>
</dbReference>
<evidence type="ECO:0000313" key="6">
    <source>
        <dbReference type="Proteomes" id="UP000184016"/>
    </source>
</evidence>
<sequence>MTSSAIYFHCHRTFDMELSHQAVRALQYVQMSGSTTIQQISSHLGRAQNTASEIVQRLRQKKLLEKHRRGDDERVVKVQSTEAGRLVVLQHTGLDVDHLSVRLEQVSEEEHNRILQGLTSLLKAVRGEEK</sequence>
<proteinExistence type="predicted"/>
<gene>
    <name evidence="5" type="ORF">SAMN05443507_1213</name>
</gene>
<protein>
    <submittedName>
        <fullName evidence="5">DNA-binding transcriptional regulator, MarR family</fullName>
    </submittedName>
</protein>
<dbReference type="GO" id="GO:0003677">
    <property type="term" value="F:DNA binding"/>
    <property type="evidence" value="ECO:0007669"/>
    <property type="project" value="UniProtKB-KW"/>
</dbReference>
<name>A0A1M6UUI8_9BACL</name>
<dbReference type="InterPro" id="IPR036390">
    <property type="entry name" value="WH_DNA-bd_sf"/>
</dbReference>
<dbReference type="AlphaFoldDB" id="A0A1M6UUI8"/>
<dbReference type="EMBL" id="FRAF01000021">
    <property type="protein sequence ID" value="SHK72716.1"/>
    <property type="molecule type" value="Genomic_DNA"/>
</dbReference>
<dbReference type="PANTHER" id="PTHR42756">
    <property type="entry name" value="TRANSCRIPTIONAL REGULATOR, MARR"/>
    <property type="match status" value="1"/>
</dbReference>
<reference evidence="6" key="1">
    <citation type="submission" date="2016-11" db="EMBL/GenBank/DDBJ databases">
        <authorList>
            <person name="Varghese N."/>
            <person name="Submissions S."/>
        </authorList>
    </citation>
    <scope>NUCLEOTIDE SEQUENCE [LARGE SCALE GENOMIC DNA]</scope>
    <source>
        <strain evidence="6">USBA-503</strain>
    </source>
</reference>
<dbReference type="Proteomes" id="UP000184016">
    <property type="component" value="Unassembled WGS sequence"/>
</dbReference>
<dbReference type="InterPro" id="IPR000835">
    <property type="entry name" value="HTH_MarR-typ"/>
</dbReference>
<evidence type="ECO:0000256" key="1">
    <source>
        <dbReference type="ARBA" id="ARBA00023015"/>
    </source>
</evidence>
<keyword evidence="2 5" id="KW-0238">DNA-binding</keyword>
<accession>A0A1M6UUI8</accession>
<dbReference type="SUPFAM" id="SSF46785">
    <property type="entry name" value="Winged helix' DNA-binding domain"/>
    <property type="match status" value="1"/>
</dbReference>
<dbReference type="Pfam" id="PF12802">
    <property type="entry name" value="MarR_2"/>
    <property type="match status" value="1"/>
</dbReference>
<evidence type="ECO:0000259" key="4">
    <source>
        <dbReference type="Pfam" id="PF12802"/>
    </source>
</evidence>
<keyword evidence="1" id="KW-0805">Transcription regulation</keyword>
<keyword evidence="3" id="KW-0804">Transcription</keyword>
<organism evidence="5 6">
    <name type="scientific">Alicyclobacillus tolerans</name>
    <dbReference type="NCBI Taxonomy" id="90970"/>
    <lineage>
        <taxon>Bacteria</taxon>
        <taxon>Bacillati</taxon>
        <taxon>Bacillota</taxon>
        <taxon>Bacilli</taxon>
        <taxon>Bacillales</taxon>
        <taxon>Alicyclobacillaceae</taxon>
        <taxon>Alicyclobacillus</taxon>
    </lineage>
</organism>
<evidence type="ECO:0000313" key="5">
    <source>
        <dbReference type="EMBL" id="SHK72716.1"/>
    </source>
</evidence>